<sequence>MPIPSENCHVLVNARIFTGDSTKAEPFEGEILIRDGRIAATGKTVTQPKGCALTDCGGRLVTPALIDCHTHLVYGGNRAREFQMRLEGASYAEIAAAGGGIVSTMKATRGASVDELVETALPRLDSLLAEGVATVEIKSGYGLSVEAELNMLRAARRLQTMRPVRIRTTWLAAHALPPEFRDDRRGYIDSVVLPGMEAAKAEGLADAVDGFCEHLAFTAEEIAQVFDKAATLGLPVKLHAEQLSWQGGAALTAARGGLSADHLEYMTEADAKAMAAAGTVAVLLPGAFYMLRETQQPPVQALRDHGCTIALATDANPGTSPLMSLLLAMNMGAVLFGLTVGECLHGTTGAAAQALGLGAETGRIAPGLSADLAIWNAADPAELVNPMGFNPLHTRYFKGRTV</sequence>
<comment type="subcellular location">
    <subcellularLocation>
        <location evidence="8">Cytoplasm</location>
    </subcellularLocation>
</comment>
<reference evidence="10 11" key="1">
    <citation type="submission" date="2018-02" db="EMBL/GenBank/DDBJ databases">
        <title>Genomic Encyclopedia of Archaeal and Bacterial Type Strains, Phase II (KMG-II): from individual species to whole genera.</title>
        <authorList>
            <person name="Goeker M."/>
        </authorList>
    </citation>
    <scope>NUCLEOTIDE SEQUENCE [LARGE SCALE GENOMIC DNA]</scope>
    <source>
        <strain evidence="10 11">DSM 18921</strain>
    </source>
</reference>
<evidence type="ECO:0000256" key="6">
    <source>
        <dbReference type="ARBA" id="ARBA00022833"/>
    </source>
</evidence>
<feature type="binding site" evidence="8">
    <location>
        <position position="141"/>
    </location>
    <ligand>
        <name>4-imidazolone-5-propanoate</name>
        <dbReference type="ChEBI" id="CHEBI:77893"/>
    </ligand>
</feature>
<dbReference type="PANTHER" id="PTHR42752:SF1">
    <property type="entry name" value="IMIDAZOLONEPROPIONASE-RELATED"/>
    <property type="match status" value="1"/>
</dbReference>
<keyword evidence="3 8" id="KW-0479">Metal-binding</keyword>
<evidence type="ECO:0000256" key="4">
    <source>
        <dbReference type="ARBA" id="ARBA00022801"/>
    </source>
</evidence>
<dbReference type="FunFam" id="3.20.20.140:FF:000007">
    <property type="entry name" value="Imidazolonepropionase"/>
    <property type="match status" value="1"/>
</dbReference>
<dbReference type="PANTHER" id="PTHR42752">
    <property type="entry name" value="IMIDAZOLONEPROPIONASE"/>
    <property type="match status" value="1"/>
</dbReference>
<evidence type="ECO:0000256" key="8">
    <source>
        <dbReference type="HAMAP-Rule" id="MF_00372"/>
    </source>
</evidence>
<keyword evidence="5 8" id="KW-0369">Histidine metabolism</keyword>
<feature type="binding site" evidence="8">
    <location>
        <position position="239"/>
    </location>
    <ligand>
        <name>Fe(3+)</name>
        <dbReference type="ChEBI" id="CHEBI:29034"/>
    </ligand>
</feature>
<keyword evidence="11" id="KW-1185">Reference proteome</keyword>
<dbReference type="AlphaFoldDB" id="A0A2S8S5Z6"/>
<dbReference type="EC" id="3.5.2.7" evidence="1 8"/>
<dbReference type="Pfam" id="PF07969">
    <property type="entry name" value="Amidohydro_3"/>
    <property type="match status" value="1"/>
</dbReference>
<evidence type="ECO:0000256" key="7">
    <source>
        <dbReference type="ARBA" id="ARBA00023004"/>
    </source>
</evidence>
<dbReference type="GO" id="GO:0008270">
    <property type="term" value="F:zinc ion binding"/>
    <property type="evidence" value="ECO:0007669"/>
    <property type="project" value="UniProtKB-UniRule"/>
</dbReference>
<dbReference type="InterPro" id="IPR005920">
    <property type="entry name" value="HutI"/>
</dbReference>
<feature type="binding site" evidence="8">
    <location>
        <position position="71"/>
    </location>
    <ligand>
        <name>Fe(3+)</name>
        <dbReference type="ChEBI" id="CHEBI:29034"/>
    </ligand>
</feature>
<comment type="similarity">
    <text evidence="8">Belongs to the metallo-dependent hydrolases superfamily. HutI family.</text>
</comment>
<feature type="binding site" evidence="8">
    <location>
        <position position="69"/>
    </location>
    <ligand>
        <name>Zn(2+)</name>
        <dbReference type="ChEBI" id="CHEBI:29105"/>
    </ligand>
</feature>
<dbReference type="GO" id="GO:0005506">
    <property type="term" value="F:iron ion binding"/>
    <property type="evidence" value="ECO:0007669"/>
    <property type="project" value="UniProtKB-UniRule"/>
</dbReference>
<feature type="binding site" evidence="8">
    <location>
        <position position="319"/>
    </location>
    <ligand>
        <name>4-imidazolone-5-propanoate</name>
        <dbReference type="ChEBI" id="CHEBI:77893"/>
    </ligand>
</feature>
<proteinExistence type="inferred from homology"/>
<feature type="binding site" evidence="8">
    <location>
        <position position="239"/>
    </location>
    <ligand>
        <name>Zn(2+)</name>
        <dbReference type="ChEBI" id="CHEBI:29105"/>
    </ligand>
</feature>
<evidence type="ECO:0000313" key="10">
    <source>
        <dbReference type="EMBL" id="PQV56241.1"/>
    </source>
</evidence>
<feature type="binding site" evidence="8">
    <location>
        <position position="69"/>
    </location>
    <ligand>
        <name>Fe(3+)</name>
        <dbReference type="ChEBI" id="CHEBI:29034"/>
    </ligand>
</feature>
<dbReference type="GO" id="GO:0019556">
    <property type="term" value="P:L-histidine catabolic process to glutamate and formamide"/>
    <property type="evidence" value="ECO:0007669"/>
    <property type="project" value="UniProtKB-UniRule"/>
</dbReference>
<feature type="binding site" evidence="8">
    <location>
        <position position="316"/>
    </location>
    <ligand>
        <name>N-formimidoyl-L-glutamate</name>
        <dbReference type="ChEBI" id="CHEBI:58928"/>
    </ligand>
</feature>
<dbReference type="GO" id="GO:0050480">
    <property type="term" value="F:imidazolonepropionase activity"/>
    <property type="evidence" value="ECO:0007669"/>
    <property type="project" value="UniProtKB-UniRule"/>
</dbReference>
<name>A0A2S8S5Z6_9RHOB</name>
<dbReference type="SUPFAM" id="SSF51338">
    <property type="entry name" value="Composite domain of metallo-dependent hydrolases"/>
    <property type="match status" value="1"/>
</dbReference>
<evidence type="ECO:0000256" key="3">
    <source>
        <dbReference type="ARBA" id="ARBA00022723"/>
    </source>
</evidence>
<evidence type="ECO:0000256" key="5">
    <source>
        <dbReference type="ARBA" id="ARBA00022808"/>
    </source>
</evidence>
<evidence type="ECO:0000256" key="2">
    <source>
        <dbReference type="ARBA" id="ARBA00022490"/>
    </source>
</evidence>
<evidence type="ECO:0000259" key="9">
    <source>
        <dbReference type="Pfam" id="PF07969"/>
    </source>
</evidence>
<dbReference type="SUPFAM" id="SSF51556">
    <property type="entry name" value="Metallo-dependent hydrolases"/>
    <property type="match status" value="1"/>
</dbReference>
<organism evidence="10 11">
    <name type="scientific">Albidovulum denitrificans</name>
    <dbReference type="NCBI Taxonomy" id="404881"/>
    <lineage>
        <taxon>Bacteria</taxon>
        <taxon>Pseudomonadati</taxon>
        <taxon>Pseudomonadota</taxon>
        <taxon>Alphaproteobacteria</taxon>
        <taxon>Rhodobacterales</taxon>
        <taxon>Paracoccaceae</taxon>
        <taxon>Albidovulum</taxon>
    </lineage>
</organism>
<evidence type="ECO:0000256" key="1">
    <source>
        <dbReference type="ARBA" id="ARBA00012864"/>
    </source>
</evidence>
<evidence type="ECO:0000313" key="11">
    <source>
        <dbReference type="Proteomes" id="UP000238338"/>
    </source>
</evidence>
<dbReference type="Proteomes" id="UP000238338">
    <property type="component" value="Unassembled WGS sequence"/>
</dbReference>
<dbReference type="RefSeq" id="WP_105515102.1">
    <property type="nucleotide sequence ID" value="NZ_PVEP01000005.1"/>
</dbReference>
<feature type="binding site" evidence="8">
    <location>
        <position position="242"/>
    </location>
    <ligand>
        <name>4-imidazolone-5-propanoate</name>
        <dbReference type="ChEBI" id="CHEBI:77893"/>
    </ligand>
</feature>
<feature type="binding site" evidence="8">
    <location>
        <position position="318"/>
    </location>
    <ligand>
        <name>N-formimidoyl-L-glutamate</name>
        <dbReference type="ChEBI" id="CHEBI:58928"/>
    </ligand>
</feature>
<protein>
    <recommendedName>
        <fullName evidence="1 8">Imidazolonepropionase</fullName>
        <ecNumber evidence="1 8">3.5.2.7</ecNumber>
    </recommendedName>
    <alternativeName>
        <fullName evidence="8">Imidazolone-5-propionate hydrolase</fullName>
    </alternativeName>
</protein>
<dbReference type="HAMAP" id="MF_00372">
    <property type="entry name" value="HutI"/>
    <property type="match status" value="1"/>
</dbReference>
<dbReference type="InterPro" id="IPR013108">
    <property type="entry name" value="Amidohydro_3"/>
</dbReference>
<dbReference type="GO" id="GO:0005737">
    <property type="term" value="C:cytoplasm"/>
    <property type="evidence" value="ECO:0007669"/>
    <property type="project" value="UniProtKB-SubCell"/>
</dbReference>
<dbReference type="InterPro" id="IPR011059">
    <property type="entry name" value="Metal-dep_hydrolase_composite"/>
</dbReference>
<dbReference type="NCBIfam" id="TIGR01224">
    <property type="entry name" value="hutI"/>
    <property type="match status" value="1"/>
</dbReference>
<keyword evidence="2 8" id="KW-0963">Cytoplasm</keyword>
<feature type="binding site" evidence="8">
    <location>
        <position position="141"/>
    </location>
    <ligand>
        <name>N-formimidoyl-L-glutamate</name>
        <dbReference type="ChEBI" id="CHEBI:58928"/>
    </ligand>
</feature>
<comment type="caution">
    <text evidence="10">The sequence shown here is derived from an EMBL/GenBank/DDBJ whole genome shotgun (WGS) entry which is preliminary data.</text>
</comment>
<feature type="binding site" evidence="8">
    <location>
        <position position="71"/>
    </location>
    <ligand>
        <name>Zn(2+)</name>
        <dbReference type="ChEBI" id="CHEBI:29105"/>
    </ligand>
</feature>
<feature type="domain" description="Amidohydrolase 3" evidence="9">
    <location>
        <begin position="124"/>
        <end position="382"/>
    </location>
</feature>
<comment type="catalytic activity">
    <reaction evidence="8">
        <text>4-imidazolone-5-propanoate + H2O = N-formimidoyl-L-glutamate</text>
        <dbReference type="Rhea" id="RHEA:23660"/>
        <dbReference type="ChEBI" id="CHEBI:15377"/>
        <dbReference type="ChEBI" id="CHEBI:58928"/>
        <dbReference type="ChEBI" id="CHEBI:77893"/>
        <dbReference type="EC" id="3.5.2.7"/>
    </reaction>
</comment>
<comment type="pathway">
    <text evidence="8">Amino-acid degradation; L-histidine degradation into L-glutamate; N-formimidoyl-L-glutamate from L-histidine: step 3/3.</text>
</comment>
<gene>
    <name evidence="8" type="primary">hutI</name>
    <name evidence="10" type="ORF">LX70_02506</name>
</gene>
<dbReference type="OrthoDB" id="9776455at2"/>
<keyword evidence="6 8" id="KW-0862">Zinc</keyword>
<dbReference type="EMBL" id="PVEP01000005">
    <property type="protein sequence ID" value="PQV56241.1"/>
    <property type="molecule type" value="Genomic_DNA"/>
</dbReference>
<dbReference type="Gene3D" id="3.20.20.140">
    <property type="entry name" value="Metal-dependent hydrolases"/>
    <property type="match status" value="1"/>
</dbReference>
<comment type="cofactor">
    <cofactor evidence="8">
        <name>Zn(2+)</name>
        <dbReference type="ChEBI" id="CHEBI:29105"/>
    </cofactor>
    <cofactor evidence="8">
        <name>Fe(3+)</name>
        <dbReference type="ChEBI" id="CHEBI:29034"/>
    </cofactor>
    <text evidence="8">Binds 1 zinc or iron ion per subunit.</text>
</comment>
<comment type="function">
    <text evidence="8">Catalyzes the hydrolytic cleavage of the carbon-nitrogen bond in imidazolone-5-propanoate to yield N-formimidoyl-L-glutamate. It is the third step in the universal histidine degradation pathway.</text>
</comment>
<keyword evidence="4 8" id="KW-0378">Hydrolase</keyword>
<accession>A0A2S8S5Z6</accession>
<dbReference type="UniPathway" id="UPA00379">
    <property type="reaction ID" value="UER00551"/>
</dbReference>
<feature type="binding site" evidence="8">
    <location>
        <position position="314"/>
    </location>
    <ligand>
        <name>Zn(2+)</name>
        <dbReference type="ChEBI" id="CHEBI:29105"/>
    </ligand>
</feature>
<dbReference type="Gene3D" id="2.30.40.10">
    <property type="entry name" value="Urease, subunit C, domain 1"/>
    <property type="match status" value="1"/>
</dbReference>
<feature type="binding site" evidence="8">
    <location>
        <position position="314"/>
    </location>
    <ligand>
        <name>Fe(3+)</name>
        <dbReference type="ChEBI" id="CHEBI:29034"/>
    </ligand>
</feature>
<dbReference type="GO" id="GO:0019557">
    <property type="term" value="P:L-histidine catabolic process to glutamate and formate"/>
    <property type="evidence" value="ECO:0007669"/>
    <property type="project" value="UniProtKB-UniPathway"/>
</dbReference>
<feature type="binding site" evidence="8">
    <location>
        <position position="78"/>
    </location>
    <ligand>
        <name>4-imidazolone-5-propanoate</name>
        <dbReference type="ChEBI" id="CHEBI:77893"/>
    </ligand>
</feature>
<dbReference type="InterPro" id="IPR032466">
    <property type="entry name" value="Metal_Hydrolase"/>
</dbReference>
<feature type="binding site" evidence="8">
    <location>
        <position position="174"/>
    </location>
    <ligand>
        <name>4-imidazolone-5-propanoate</name>
        <dbReference type="ChEBI" id="CHEBI:77893"/>
    </ligand>
</feature>
<keyword evidence="7 8" id="KW-0408">Iron</keyword>